<name>A0AAU9RT31_THLAR</name>
<dbReference type="GO" id="GO:0030234">
    <property type="term" value="F:enzyme regulator activity"/>
    <property type="evidence" value="ECO:0007669"/>
    <property type="project" value="UniProtKB-UniRule"/>
</dbReference>
<dbReference type="Pfam" id="PF18004">
    <property type="entry name" value="RPN2_C"/>
    <property type="match status" value="1"/>
</dbReference>
<comment type="caution">
    <text evidence="8">The sequence shown here is derived from an EMBL/GenBank/DDBJ whole genome shotgun (WGS) entry which is preliminary data.</text>
</comment>
<dbReference type="EMBL" id="CAJVSB020000259">
    <property type="protein sequence ID" value="CAH2049088.1"/>
    <property type="molecule type" value="Genomic_DNA"/>
</dbReference>
<dbReference type="Pfam" id="PF13646">
    <property type="entry name" value="HEAT_2"/>
    <property type="match status" value="1"/>
</dbReference>
<keyword evidence="3 4" id="KW-0647">Proteasome</keyword>
<proteinExistence type="inferred from homology"/>
<feature type="compositionally biased region" description="Basic and acidic residues" evidence="5">
    <location>
        <begin position="785"/>
        <end position="795"/>
    </location>
</feature>
<evidence type="ECO:0000256" key="1">
    <source>
        <dbReference type="ARBA" id="ARBA00006308"/>
    </source>
</evidence>
<dbReference type="InterPro" id="IPR016024">
    <property type="entry name" value="ARM-type_fold"/>
</dbReference>
<comment type="similarity">
    <text evidence="1 4">Belongs to the proteasome subunit S1 family.</text>
</comment>
<feature type="region of interest" description="Disordered" evidence="5">
    <location>
        <begin position="235"/>
        <end position="271"/>
    </location>
</feature>
<keyword evidence="9" id="KW-1185">Reference proteome</keyword>
<dbReference type="GO" id="GO:0005634">
    <property type="term" value="C:nucleus"/>
    <property type="evidence" value="ECO:0007669"/>
    <property type="project" value="TreeGrafter"/>
</dbReference>
<evidence type="ECO:0000256" key="3">
    <source>
        <dbReference type="ARBA" id="ARBA00022942"/>
    </source>
</evidence>
<evidence type="ECO:0000256" key="5">
    <source>
        <dbReference type="SAM" id="MobiDB-lite"/>
    </source>
</evidence>
<feature type="domain" description="26S proteasome regulatory subunit RPN2 C-terminal" evidence="6">
    <location>
        <begin position="727"/>
        <end position="888"/>
    </location>
</feature>
<dbReference type="InterPro" id="IPR002015">
    <property type="entry name" value="Proteasome/cyclosome_rpt"/>
</dbReference>
<dbReference type="InterPro" id="IPR040623">
    <property type="entry name" value="RPN2_C"/>
</dbReference>
<dbReference type="FunFam" id="1.25.10.10:FF:000017">
    <property type="entry name" value="26S proteasome non-ATPase regulatory subunit 1"/>
    <property type="match status" value="1"/>
</dbReference>
<dbReference type="InterPro" id="IPR011989">
    <property type="entry name" value="ARM-like"/>
</dbReference>
<dbReference type="PIRSF" id="PIRSF015947">
    <property type="entry name" value="26S_Psome_Rpn2"/>
    <property type="match status" value="1"/>
</dbReference>
<sequence length="932" mass="101459">MSKQNLSPHSYRKRESKAWVHVFYYLGELNDSLSYALGAGPLFDVSEDSDYVHTLLAKAIDEYASLRSKAAESNDEAGKVDPRLEAIVERMLDKCILDGRYQQAIGIAIECRRLDKLEEAITRSDNIHATLSYCINIAHSIVNLREYRREVLRLLVKVYQKLPSPDFLSICQCLMFLDEPEGVASILEKLLRSENKDDALLAYQIAFDLVENEHQAFLLKVRNLLSIAKTQTSEPAQQVSAAPESAQNENASSEDVQMTDETQASNKSVQEVDPKEVTYAERLTKIKGILSGETSIQLTLQFLYSHNKSDLLILKTIKQSVEMRNSVCHSATIYANAIMHAGTTVDTFLRENLDWLSRATNWAKFSATAGLGVIHRGHLQQGRSLMAPYLPQGGAGGGSPYSEGGALYALGLIHANHGEGIKQFLRESLRSTNVEVIQHGACLGLGLAALGTADDDIYEDIKNVLYTDSAVAGEAAGIGMGLLMVGTASEKAGEMLAYAHETQHEKIIRGLALGIALTVYGREEEADTLIEQMTRDQDPILRRTAVLALGFVLYSEPEQITQFIAGLTVSGLQTPRIVSLLSESYNPHVRYGAALAVGISCAGTGLSEAISLLEPLTSDVVDFVRQGALIAMAMVMVQISEASDSRVGAFRRQLEKIILDKHEDTMSKMGAILASGILDAGGRNVTIKLLSKTKHDKITAVVGLAVFSQFWYWYPLIYFVSLSFSPTAFIGLNYDLKVPRFEFLSHAKPSLFEYPRPTTVPPTTSAVKLPTAVLSTSARAKARASKKEADQKVNAEKTSGPDSSSTASNTGKGKSSGDKDGDSMQVDNLAEKKSEPEPSFELLTNPARVVPAQEKCIKFLEESRYVPVKLAPSGFVLLKDLHPTEPEVFSLTDAPSSTASAAGGSTTGQQGSASAMAVDEEPQPPQPFEYSS</sequence>
<dbReference type="PANTHER" id="PTHR10943">
    <property type="entry name" value="26S PROTEASOME NON-ATPASE REGULATORY SUBUNIT"/>
    <property type="match status" value="1"/>
</dbReference>
<evidence type="ECO:0000259" key="6">
    <source>
        <dbReference type="Pfam" id="PF18004"/>
    </source>
</evidence>
<dbReference type="SUPFAM" id="SSF48371">
    <property type="entry name" value="ARM repeat"/>
    <property type="match status" value="1"/>
</dbReference>
<feature type="compositionally biased region" description="Polar residues" evidence="5">
    <location>
        <begin position="796"/>
        <end position="810"/>
    </location>
</feature>
<organism evidence="8 9">
    <name type="scientific">Thlaspi arvense</name>
    <name type="common">Field penny-cress</name>
    <dbReference type="NCBI Taxonomy" id="13288"/>
    <lineage>
        <taxon>Eukaryota</taxon>
        <taxon>Viridiplantae</taxon>
        <taxon>Streptophyta</taxon>
        <taxon>Embryophyta</taxon>
        <taxon>Tracheophyta</taxon>
        <taxon>Spermatophyta</taxon>
        <taxon>Magnoliopsida</taxon>
        <taxon>eudicotyledons</taxon>
        <taxon>Gunneridae</taxon>
        <taxon>Pentapetalae</taxon>
        <taxon>rosids</taxon>
        <taxon>malvids</taxon>
        <taxon>Brassicales</taxon>
        <taxon>Brassicaceae</taxon>
        <taxon>Thlaspideae</taxon>
        <taxon>Thlaspi</taxon>
    </lineage>
</organism>
<evidence type="ECO:0000259" key="7">
    <source>
        <dbReference type="Pfam" id="PF21505"/>
    </source>
</evidence>
<dbReference type="InterPro" id="IPR016642">
    <property type="entry name" value="26S_Psome_Rpn2"/>
</dbReference>
<dbReference type="GO" id="GO:0034515">
    <property type="term" value="C:proteasome storage granule"/>
    <property type="evidence" value="ECO:0007669"/>
    <property type="project" value="TreeGrafter"/>
</dbReference>
<feature type="domain" description="26S proteasome non-ATPase regulatory subunit 1/RPN2 N-terminal" evidence="7">
    <location>
        <begin position="20"/>
        <end position="307"/>
    </location>
</feature>
<feature type="compositionally biased region" description="Low complexity" evidence="5">
    <location>
        <begin position="896"/>
        <end position="915"/>
    </location>
</feature>
<feature type="compositionally biased region" description="Polar residues" evidence="5">
    <location>
        <begin position="235"/>
        <end position="269"/>
    </location>
</feature>
<dbReference type="Pfam" id="PF21505">
    <property type="entry name" value="RPN2_N"/>
    <property type="match status" value="1"/>
</dbReference>
<dbReference type="Proteomes" id="UP000836841">
    <property type="component" value="Unassembled WGS sequence"/>
</dbReference>
<dbReference type="Gene3D" id="1.25.10.10">
    <property type="entry name" value="Leucine-rich Repeat Variant"/>
    <property type="match status" value="1"/>
</dbReference>
<feature type="region of interest" description="Disordered" evidence="5">
    <location>
        <begin position="780"/>
        <end position="824"/>
    </location>
</feature>
<evidence type="ECO:0000256" key="2">
    <source>
        <dbReference type="ARBA" id="ARBA00022737"/>
    </source>
</evidence>
<dbReference type="GO" id="GO:0008540">
    <property type="term" value="C:proteasome regulatory particle, base subcomplex"/>
    <property type="evidence" value="ECO:0007669"/>
    <property type="project" value="UniProtKB-UniRule"/>
</dbReference>
<keyword evidence="2" id="KW-0677">Repeat</keyword>
<feature type="compositionally biased region" description="Pro residues" evidence="5">
    <location>
        <begin position="923"/>
        <end position="932"/>
    </location>
</feature>
<dbReference type="GO" id="GO:0043161">
    <property type="term" value="P:proteasome-mediated ubiquitin-dependent protein catabolic process"/>
    <property type="evidence" value="ECO:0007669"/>
    <property type="project" value="TreeGrafter"/>
</dbReference>
<dbReference type="InterPro" id="IPR048570">
    <property type="entry name" value="PSMD1_RPN2_N"/>
</dbReference>
<accession>A0AAU9RT31</accession>
<evidence type="ECO:0000313" key="9">
    <source>
        <dbReference type="Proteomes" id="UP000836841"/>
    </source>
</evidence>
<protein>
    <recommendedName>
        <fullName evidence="4">26S proteasome non-ATPase regulatory subunit 1 homolog</fullName>
    </recommendedName>
</protein>
<evidence type="ECO:0000313" key="8">
    <source>
        <dbReference type="EMBL" id="CAH2049088.1"/>
    </source>
</evidence>
<dbReference type="GO" id="GO:0042176">
    <property type="term" value="P:regulation of protein catabolic process"/>
    <property type="evidence" value="ECO:0007669"/>
    <property type="project" value="UniProtKB-UniRule"/>
</dbReference>
<dbReference type="PANTHER" id="PTHR10943:SF2">
    <property type="entry name" value="26S PROTEASOME NON-ATPASE REGULATORY SUBUNIT 1"/>
    <property type="match status" value="1"/>
</dbReference>
<evidence type="ECO:0000256" key="4">
    <source>
        <dbReference type="PIRNR" id="PIRNR015947"/>
    </source>
</evidence>
<dbReference type="AlphaFoldDB" id="A0AAU9RT31"/>
<comment type="subunit">
    <text evidence="4">Component of the 19S regulatory particle (RP/PA700) base subcomplex of the 26S proteasome. The 26S proteasome is composed of a core protease (CP), known as the 20S proteasome, capped at one or both ends by the 19S regulatory particle (RP/PA700).</text>
</comment>
<reference evidence="8 9" key="1">
    <citation type="submission" date="2022-03" db="EMBL/GenBank/DDBJ databases">
        <authorList>
            <person name="Nunn A."/>
            <person name="Chopra R."/>
            <person name="Nunn A."/>
            <person name="Contreras Garrido A."/>
        </authorList>
    </citation>
    <scope>NUCLEOTIDE SEQUENCE [LARGE SCALE GENOMIC DNA]</scope>
</reference>
<feature type="region of interest" description="Disordered" evidence="5">
    <location>
        <begin position="890"/>
        <end position="932"/>
    </location>
</feature>
<gene>
    <name evidence="8" type="ORF">TAV2_LOCUS8210</name>
</gene>
<dbReference type="Pfam" id="PF01851">
    <property type="entry name" value="PC_rep"/>
    <property type="match status" value="1"/>
</dbReference>
<comment type="function">
    <text evidence="4">Acts as a regulatory subunit of the 26S proteasome which is involved in the ATP-dependent degradation of ubiquitinated proteins.</text>
</comment>